<dbReference type="InterPro" id="IPR050058">
    <property type="entry name" value="Ala-tRNA_ligase"/>
</dbReference>
<name>A0A818HGG0_9BILA</name>
<feature type="binding site" evidence="19">
    <location>
        <position position="719"/>
    </location>
    <ligand>
        <name>Zn(2+)</name>
        <dbReference type="ChEBI" id="CHEBI:29105"/>
    </ligand>
</feature>
<dbReference type="FunFam" id="3.10.310.40:FF:000002">
    <property type="entry name" value="alanine--tRNA ligase, cytoplasmic"/>
    <property type="match status" value="1"/>
</dbReference>
<keyword evidence="9 19" id="KW-0436">Ligase</keyword>
<dbReference type="EMBL" id="CAJNYV010002863">
    <property type="protein sequence ID" value="CAF3507882.1"/>
    <property type="molecule type" value="Genomic_DNA"/>
</dbReference>
<comment type="cofactor">
    <cofactor evidence="19">
        <name>Zn(2+)</name>
        <dbReference type="ChEBI" id="CHEBI:29105"/>
    </cofactor>
    <text evidence="19">Binds 1 zinc ion per subunit.</text>
</comment>
<dbReference type="PROSITE" id="PS50860">
    <property type="entry name" value="AA_TRNA_LIGASE_II_ALA"/>
    <property type="match status" value="1"/>
</dbReference>
<dbReference type="PRINTS" id="PR01043">
    <property type="entry name" value="TRNASYNTHGLY"/>
</dbReference>
<evidence type="ECO:0000256" key="11">
    <source>
        <dbReference type="ARBA" id="ARBA00022741"/>
    </source>
</evidence>
<dbReference type="GO" id="GO:0000049">
    <property type="term" value="F:tRNA binding"/>
    <property type="evidence" value="ECO:0007669"/>
    <property type="project" value="UniProtKB-KW"/>
</dbReference>
<dbReference type="FunFam" id="3.30.40.230:FF:000001">
    <property type="entry name" value="Glycine--tRNA ligase"/>
    <property type="match status" value="1"/>
</dbReference>
<protein>
    <recommendedName>
        <fullName evidence="6">Alanine--tRNA ligase</fullName>
        <ecNumber evidence="4">6.1.1.14</ecNumber>
        <ecNumber evidence="5">6.1.1.7</ecNumber>
    </recommendedName>
    <alternativeName>
        <fullName evidence="17">Diadenosine tetraphosphate synthetase</fullName>
    </alternativeName>
</protein>
<dbReference type="GO" id="GO:0006426">
    <property type="term" value="P:glycyl-tRNA aminoacylation"/>
    <property type="evidence" value="ECO:0007669"/>
    <property type="project" value="InterPro"/>
</dbReference>
<sequence length="1717" mass="194711">MSASEIRRTFIDFFTKKHGHLYVHSSSTIPLDDPTLLFANAGMNQFKPCFLGTADPNSDMGKYKRTANSQKCIRAGGKHNDLDDVGKDVYHHTFFEMLGNWSFGDYFKEKAVDMAWELLVDVFKLDKSRLYATYFEGNPKSNLQPDIETQNLWKKYLPDDHILPGNMKDNFWEMGDTGPCGPCTEVHFDRIGGRNAAHLVNHDDPDVLEIWNLVFIQFNREKDGSLRELPAKHVDTGMGFERLTSVIQNKRSNYDTDIFMPIFAAIEKGTGARTYTGKVGAEDSDKMDMAYRVIADHIRTLTISISDGGRPDKTGRGYVLRRILRRAIRYSSEKLQAKPGFLASLVDVVVEILGSFFPELHKDPQLVKDIINDEEQQFLRTLTRGQRLLSKTISSLGNATTFPGDIVWRLYDTYGFPADLTQLMCEERGLTFDMKLFEEARQKSLTASQQTSGEQAQVQCTLDVHAIDELKQAKGIKPTDDSSKYDYKCDAQGTYTFPSIQATILAIRSGKEFVNSISSGQECGLVLDRTCFYAEAGGQTYDEGYIVKEDDENVEFQVRTVQVRGGFILHVGVVEGTLSVNDKVRLTIDDFRRNLIMKNHTGTHILNFGLRGTLGDTVDQRGSLVAPDRLRFDFSAKGALTPDELRKTEAICNDIIDQSLQVYAKDASLEEAKCIDGLRAVFDETYPDPVRIVSIGVSIEDLLNKSPKCDGRLYSVEFCGGTHLKTSKHVDQLVIVTEEAIAKGIRRVVAVTGPEAEKCTKRADQLEASLQDLSRRLRDSSSLSTTSVSSRLTFNKEIFDFNENISHANISQWRREAQRNQLKELKSILIELDKADVKNQIKHAVDACREILTKYPDRKCLIANFEMGNDTKNLSTVINQVRTQANDVAIMLFSVDHETEKFVCLANVADAQIKEKQLKANEWIQKVIAEANGRGGGKDNQAQATNCDAKQIDHCLKLAEEFALLKLNPIRKLMSIHSVRLLINSFIKRPCTHFRSFINSSCLFNKSTTRYQYRRELTKREANLHKQFIQRHMATPMSDENVEKLLEPFRAAVKVQGDIVKQMKDNNVNKDDAEFKQAINELKIRKKKLEDQIAKAMPKEESIDRLKMEDLLKRRFFYDQSFSIYGGVNGLYDYGPMGCAIKANMLSEWRRHFILEEQMLEVDCSMLTPEIVLKASGHVDRFADFMVKDVKTGECFRADHLIEAHLERLLKAKDITAEKKAEIERLLPQVDNMKGPDMQQVIEQYKMKSPVTNNDLSEPVAFNLMFATLIGPTGQLKGYLRPETAQGMFVNFKRLLEFNQGRLPFAAAQIGNSFRNEISPRSGLIRVREFTMAEIEHFVDPTDKSHPKFETVANLQVQLYTATNQMSGESARLVRLGDAVSSKLINNETLGYFIGRIYLFMTKVGIDKTRLRFRQHMGNEMAHYACDCWDAECKTSYGWVECVGCADRSCYDLTQHSKFSGERLVAERALPEQKKIQVNEVLAHANVIGKSYGKDTNQITQHLQKLSHEDAKVLHDKLDQGDVPIIIDGKEYAITRKMFTFRTSEKTVQVEEFVPSVIEPSFGIGRIMYSMWEHNFRVRPESEQRTYFTLPPLIAPYKCVILPLSGNEEFKPFVKDISALLTQGGISHKIDTSSGSIGRRYSRSDEIAVPFAITIDFDTLKEPFTVTLRDRDTFKQIRAKIDEITSILQGLSSGTITWGEICSHYPAFVEQQSTNAQ</sequence>
<dbReference type="Gene3D" id="3.30.720.200">
    <property type="match status" value="1"/>
</dbReference>
<evidence type="ECO:0000256" key="15">
    <source>
        <dbReference type="ARBA" id="ARBA00022917"/>
    </source>
</evidence>
<dbReference type="PROSITE" id="PS50862">
    <property type="entry name" value="AA_TRNA_LIGASE_II"/>
    <property type="match status" value="1"/>
</dbReference>
<comment type="catalytic activity">
    <reaction evidence="18 19">
        <text>tRNA(Ala) + L-alanine + ATP = L-alanyl-tRNA(Ala) + AMP + diphosphate</text>
        <dbReference type="Rhea" id="RHEA:12540"/>
        <dbReference type="Rhea" id="RHEA-COMP:9657"/>
        <dbReference type="Rhea" id="RHEA-COMP:9923"/>
        <dbReference type="ChEBI" id="CHEBI:30616"/>
        <dbReference type="ChEBI" id="CHEBI:33019"/>
        <dbReference type="ChEBI" id="CHEBI:57972"/>
        <dbReference type="ChEBI" id="CHEBI:78442"/>
        <dbReference type="ChEBI" id="CHEBI:78497"/>
        <dbReference type="ChEBI" id="CHEBI:456215"/>
        <dbReference type="EC" id="6.1.1.7"/>
    </reaction>
</comment>
<dbReference type="GO" id="GO:0004813">
    <property type="term" value="F:alanine-tRNA ligase activity"/>
    <property type="evidence" value="ECO:0007669"/>
    <property type="project" value="UniProtKB-UniRule"/>
</dbReference>
<dbReference type="Gene3D" id="3.40.50.800">
    <property type="entry name" value="Anticodon-binding domain"/>
    <property type="match status" value="1"/>
</dbReference>
<dbReference type="Proteomes" id="UP000663865">
    <property type="component" value="Unassembled WGS sequence"/>
</dbReference>
<proteinExistence type="inferred from homology"/>
<dbReference type="InterPro" id="IPR012947">
    <property type="entry name" value="tRNA_SAD"/>
</dbReference>
<dbReference type="GO" id="GO:0005739">
    <property type="term" value="C:mitochondrion"/>
    <property type="evidence" value="ECO:0007669"/>
    <property type="project" value="TreeGrafter"/>
</dbReference>
<dbReference type="SUPFAM" id="SSF52954">
    <property type="entry name" value="Class II aaRS ABD-related"/>
    <property type="match status" value="1"/>
</dbReference>
<evidence type="ECO:0000256" key="7">
    <source>
        <dbReference type="ARBA" id="ARBA00022490"/>
    </source>
</evidence>
<dbReference type="Pfam" id="PF02272">
    <property type="entry name" value="DHHA1"/>
    <property type="match status" value="1"/>
</dbReference>
<organism evidence="23 24">
    <name type="scientific">Rotaria socialis</name>
    <dbReference type="NCBI Taxonomy" id="392032"/>
    <lineage>
        <taxon>Eukaryota</taxon>
        <taxon>Metazoa</taxon>
        <taxon>Spiralia</taxon>
        <taxon>Gnathifera</taxon>
        <taxon>Rotifera</taxon>
        <taxon>Eurotatoria</taxon>
        <taxon>Bdelloidea</taxon>
        <taxon>Philodinida</taxon>
        <taxon>Philodinidae</taxon>
        <taxon>Rotaria</taxon>
    </lineage>
</organism>
<evidence type="ECO:0000256" key="3">
    <source>
        <dbReference type="ARBA" id="ARBA00011738"/>
    </source>
</evidence>
<dbReference type="GO" id="GO:0006419">
    <property type="term" value="P:alanyl-tRNA aminoacylation"/>
    <property type="evidence" value="ECO:0007669"/>
    <property type="project" value="InterPro"/>
</dbReference>
<dbReference type="FunFam" id="3.30.980.10:FF:000004">
    <property type="entry name" value="Alanine--tRNA ligase, cytoplasmic"/>
    <property type="match status" value="1"/>
</dbReference>
<dbReference type="InterPro" id="IPR018165">
    <property type="entry name" value="Ala-tRNA-synth_IIc_core"/>
</dbReference>
<keyword evidence="16 19" id="KW-0030">Aminoacyl-tRNA synthetase</keyword>
<feature type="binding site" evidence="19">
    <location>
        <position position="600"/>
    </location>
    <ligand>
        <name>Zn(2+)</name>
        <dbReference type="ChEBI" id="CHEBI:29105"/>
    </ligand>
</feature>
<dbReference type="Pfam" id="PF01411">
    <property type="entry name" value="tRNA-synt_2c"/>
    <property type="match status" value="1"/>
</dbReference>
<evidence type="ECO:0000256" key="17">
    <source>
        <dbReference type="ARBA" id="ARBA00030057"/>
    </source>
</evidence>
<feature type="domain" description="Aminoacyl-transfer RNA synthetases class-II family profile" evidence="22">
    <location>
        <begin position="1246"/>
        <end position="1580"/>
    </location>
</feature>
<gene>
    <name evidence="23" type="ORF">KIK155_LOCUS16177</name>
</gene>
<dbReference type="InterPro" id="IPR003156">
    <property type="entry name" value="DHHA1_dom"/>
</dbReference>
<evidence type="ECO:0000256" key="18">
    <source>
        <dbReference type="ARBA" id="ARBA00048300"/>
    </source>
</evidence>
<dbReference type="CDD" id="cd00673">
    <property type="entry name" value="AlaRS_core"/>
    <property type="match status" value="1"/>
</dbReference>
<dbReference type="SUPFAM" id="SSF101353">
    <property type="entry name" value="Putative anticodon-binding domain of alanyl-tRNA synthetase (AlaRS)"/>
    <property type="match status" value="1"/>
</dbReference>
<dbReference type="CDD" id="cd00858">
    <property type="entry name" value="GlyRS_anticodon"/>
    <property type="match status" value="1"/>
</dbReference>
<dbReference type="Gene3D" id="3.10.310.40">
    <property type="match status" value="1"/>
</dbReference>
<evidence type="ECO:0000256" key="19">
    <source>
        <dbReference type="HAMAP-Rule" id="MF_03133"/>
    </source>
</evidence>
<keyword evidence="20" id="KW-0175">Coiled coil</keyword>
<dbReference type="InterPro" id="IPR002314">
    <property type="entry name" value="aa-tRNA-synt_IIb"/>
</dbReference>
<keyword evidence="8 19" id="KW-0820">tRNA-binding</keyword>
<keyword evidence="13 19" id="KW-0067">ATP-binding</keyword>
<dbReference type="InterPro" id="IPR018162">
    <property type="entry name" value="Ala-tRNA-ligase_IIc_anticod-bd"/>
</dbReference>
<evidence type="ECO:0000256" key="16">
    <source>
        <dbReference type="ARBA" id="ARBA00023146"/>
    </source>
</evidence>
<comment type="domain">
    <text evidence="19">Consists of three domains; the N-terminal catalytic domain, the editing domain and the C-terminal C-Ala domain. The editing domain removes incorrectly charged amino acids, while the C-Ala domain, along with tRNA(Ala), serves as a bridge to cooperatively bring together the editing and aminoacylation centers thus stimulating deacylation of misacylated tRNAs.</text>
</comment>
<dbReference type="InterPro" id="IPR002318">
    <property type="entry name" value="Ala-tRNA-lgiase_IIc"/>
</dbReference>
<comment type="similarity">
    <text evidence="2">Belongs to the class-II aminoacyl-tRNA synthetase family. Alax-L subfamily.</text>
</comment>
<keyword evidence="11 19" id="KW-0547">Nucleotide-binding</keyword>
<dbReference type="NCBIfam" id="NF003211">
    <property type="entry name" value="PRK04173.1"/>
    <property type="match status" value="1"/>
</dbReference>
<comment type="subunit">
    <text evidence="19">Monomer.</text>
</comment>
<dbReference type="Pfam" id="PF03129">
    <property type="entry name" value="HGTP_anticodon"/>
    <property type="match status" value="1"/>
</dbReference>
<evidence type="ECO:0000256" key="1">
    <source>
        <dbReference type="ARBA" id="ARBA00004496"/>
    </source>
</evidence>
<dbReference type="HAMAP" id="MF_00036_B">
    <property type="entry name" value="Ala_tRNA_synth_B"/>
    <property type="match status" value="1"/>
</dbReference>
<dbReference type="CDD" id="cd00774">
    <property type="entry name" value="GlyRS-like_core"/>
    <property type="match status" value="1"/>
</dbReference>
<dbReference type="FunFam" id="3.30.930.10:FF:000010">
    <property type="entry name" value="Glycyl-tRNA synthetase 1"/>
    <property type="match status" value="1"/>
</dbReference>
<dbReference type="NCBIfam" id="TIGR00344">
    <property type="entry name" value="alaS"/>
    <property type="match status" value="1"/>
</dbReference>
<dbReference type="SUPFAM" id="SSF55681">
    <property type="entry name" value="Class II aaRS and biotin synthetases"/>
    <property type="match status" value="2"/>
</dbReference>
<dbReference type="NCBIfam" id="TIGR00389">
    <property type="entry name" value="glyS_dimeric"/>
    <property type="match status" value="1"/>
</dbReference>
<dbReference type="EC" id="6.1.1.14" evidence="4"/>
<dbReference type="FunFam" id="3.30.930.10:FF:000011">
    <property type="entry name" value="Alanine--tRNA ligase, cytoplasmic"/>
    <property type="match status" value="1"/>
</dbReference>
<accession>A0A818HGG0</accession>
<dbReference type="EC" id="6.1.1.7" evidence="5"/>
<dbReference type="InterPro" id="IPR006195">
    <property type="entry name" value="aa-tRNA-synth_II"/>
</dbReference>
<dbReference type="Gene3D" id="3.30.980.10">
    <property type="entry name" value="Threonyl-trna Synthetase, Chain A, domain 2"/>
    <property type="match status" value="1"/>
</dbReference>
<keyword evidence="7" id="KW-0963">Cytoplasm</keyword>
<dbReference type="Gene3D" id="3.30.930.10">
    <property type="entry name" value="Bira Bifunctional Protein, Domain 2"/>
    <property type="match status" value="2"/>
</dbReference>
<dbReference type="GO" id="GO:0008270">
    <property type="term" value="F:zinc ion binding"/>
    <property type="evidence" value="ECO:0007669"/>
    <property type="project" value="UniProtKB-UniRule"/>
</dbReference>
<dbReference type="InterPro" id="IPR002315">
    <property type="entry name" value="tRNA-synt_gly"/>
</dbReference>
<reference evidence="23" key="1">
    <citation type="submission" date="2021-02" db="EMBL/GenBank/DDBJ databases">
        <authorList>
            <person name="Nowell W R."/>
        </authorList>
    </citation>
    <scope>NUCLEOTIDE SEQUENCE</scope>
</reference>
<evidence type="ECO:0000256" key="12">
    <source>
        <dbReference type="ARBA" id="ARBA00022833"/>
    </source>
</evidence>
<evidence type="ECO:0000256" key="13">
    <source>
        <dbReference type="ARBA" id="ARBA00022840"/>
    </source>
</evidence>
<evidence type="ECO:0000256" key="6">
    <source>
        <dbReference type="ARBA" id="ARBA00017959"/>
    </source>
</evidence>
<evidence type="ECO:0000259" key="21">
    <source>
        <dbReference type="PROSITE" id="PS50860"/>
    </source>
</evidence>
<feature type="domain" description="Alanyl-transfer RNA synthetases family profile" evidence="21">
    <location>
        <begin position="1"/>
        <end position="762"/>
    </location>
</feature>
<evidence type="ECO:0000313" key="23">
    <source>
        <dbReference type="EMBL" id="CAF3507882.1"/>
    </source>
</evidence>
<dbReference type="InterPro" id="IPR023033">
    <property type="entry name" value="Ala_tRNA_ligase_euk/bac"/>
</dbReference>
<comment type="caution">
    <text evidence="23">The sequence shown here is derived from an EMBL/GenBank/DDBJ whole genome shotgun (WGS) entry which is preliminary data.</text>
</comment>
<comment type="subunit">
    <text evidence="3">Homodimer.</text>
</comment>
<dbReference type="InterPro" id="IPR018163">
    <property type="entry name" value="Thr/Ala-tRNA-synth_IIc_edit"/>
</dbReference>
<evidence type="ECO:0000256" key="8">
    <source>
        <dbReference type="ARBA" id="ARBA00022555"/>
    </source>
</evidence>
<keyword evidence="12 19" id="KW-0862">Zinc</keyword>
<feature type="coiled-coil region" evidence="20">
    <location>
        <begin position="756"/>
        <end position="783"/>
    </location>
</feature>
<evidence type="ECO:0000313" key="24">
    <source>
        <dbReference type="Proteomes" id="UP000663865"/>
    </source>
</evidence>
<comment type="subcellular location">
    <subcellularLocation>
        <location evidence="1">Cytoplasm</location>
    </subcellularLocation>
</comment>
<feature type="binding site" evidence="19">
    <location>
        <position position="723"/>
    </location>
    <ligand>
        <name>Zn(2+)</name>
        <dbReference type="ChEBI" id="CHEBI:29105"/>
    </ligand>
</feature>
<dbReference type="GO" id="GO:0005524">
    <property type="term" value="F:ATP binding"/>
    <property type="evidence" value="ECO:0007669"/>
    <property type="project" value="UniProtKB-UniRule"/>
</dbReference>
<keyword evidence="15 19" id="KW-0648">Protein biosynthesis</keyword>
<dbReference type="InterPro" id="IPR009000">
    <property type="entry name" value="Transl_B-barrel_sf"/>
</dbReference>
<dbReference type="Gene3D" id="3.30.40.230">
    <property type="match status" value="1"/>
</dbReference>
<dbReference type="PANTHER" id="PTHR11777:SF9">
    <property type="entry name" value="ALANINE--TRNA LIGASE, CYTOPLASMIC"/>
    <property type="match status" value="1"/>
</dbReference>
<evidence type="ECO:0000256" key="5">
    <source>
        <dbReference type="ARBA" id="ARBA00013168"/>
    </source>
</evidence>
<evidence type="ECO:0000256" key="20">
    <source>
        <dbReference type="SAM" id="Coils"/>
    </source>
</evidence>
<dbReference type="GO" id="GO:0004820">
    <property type="term" value="F:glycine-tRNA ligase activity"/>
    <property type="evidence" value="ECO:0007669"/>
    <property type="project" value="UniProtKB-EC"/>
</dbReference>
<evidence type="ECO:0000259" key="22">
    <source>
        <dbReference type="PROSITE" id="PS50862"/>
    </source>
</evidence>
<evidence type="ECO:0000256" key="10">
    <source>
        <dbReference type="ARBA" id="ARBA00022723"/>
    </source>
</evidence>
<keyword evidence="10 19" id="KW-0479">Metal-binding</keyword>
<dbReference type="SMART" id="SM00863">
    <property type="entry name" value="tRNA_SAD"/>
    <property type="match status" value="1"/>
</dbReference>
<dbReference type="SUPFAM" id="SSF55186">
    <property type="entry name" value="ThrRS/AlaRS common domain"/>
    <property type="match status" value="1"/>
</dbReference>
<comment type="function">
    <text evidence="19">Catalyzes the attachment of alanine to tRNA(Ala) in a two-step reaction: alanine is first activated by ATP to form Ala-AMP and then transferred to the acceptor end of tRNA(Ala). Also edits incorrectly charged tRNA(Ala) via its editing domain.</text>
</comment>
<dbReference type="GO" id="GO:0002161">
    <property type="term" value="F:aminoacyl-tRNA deacylase activity"/>
    <property type="evidence" value="ECO:0007669"/>
    <property type="project" value="TreeGrafter"/>
</dbReference>
<dbReference type="InterPro" id="IPR018164">
    <property type="entry name" value="Ala-tRNA-synth_IIc_N"/>
</dbReference>
<dbReference type="PANTHER" id="PTHR11777">
    <property type="entry name" value="ALANYL-TRNA SYNTHETASE"/>
    <property type="match status" value="1"/>
</dbReference>
<evidence type="ECO:0000256" key="9">
    <source>
        <dbReference type="ARBA" id="ARBA00022598"/>
    </source>
</evidence>
<keyword evidence="14 19" id="KW-0694">RNA-binding</keyword>
<dbReference type="InterPro" id="IPR045864">
    <property type="entry name" value="aa-tRNA-synth_II/BPL/LPL"/>
</dbReference>
<evidence type="ECO:0000256" key="14">
    <source>
        <dbReference type="ARBA" id="ARBA00022884"/>
    </source>
</evidence>
<dbReference type="InterPro" id="IPR004154">
    <property type="entry name" value="Anticodon-bd"/>
</dbReference>
<evidence type="ECO:0000256" key="4">
    <source>
        <dbReference type="ARBA" id="ARBA00012829"/>
    </source>
</evidence>
<dbReference type="Pfam" id="PF07973">
    <property type="entry name" value="tRNA_SAD"/>
    <property type="match status" value="1"/>
</dbReference>
<dbReference type="InterPro" id="IPR033731">
    <property type="entry name" value="GlyRS-like_core"/>
</dbReference>
<dbReference type="SUPFAM" id="SSF50447">
    <property type="entry name" value="Translation proteins"/>
    <property type="match status" value="1"/>
</dbReference>
<dbReference type="Gene3D" id="2.40.30.130">
    <property type="match status" value="1"/>
</dbReference>
<dbReference type="InterPro" id="IPR036621">
    <property type="entry name" value="Anticodon-bd_dom_sf"/>
</dbReference>
<feature type="binding site" evidence="19">
    <location>
        <position position="604"/>
    </location>
    <ligand>
        <name>Zn(2+)</name>
        <dbReference type="ChEBI" id="CHEBI:29105"/>
    </ligand>
</feature>
<evidence type="ECO:0000256" key="2">
    <source>
        <dbReference type="ARBA" id="ARBA00008429"/>
    </source>
</evidence>
<dbReference type="FunFam" id="3.40.50.800:FF:000004">
    <property type="entry name" value="Glycine--tRNA ligase 2"/>
    <property type="match status" value="1"/>
</dbReference>
<dbReference type="Pfam" id="PF00587">
    <property type="entry name" value="tRNA-synt_2b"/>
    <property type="match status" value="1"/>
</dbReference>